<dbReference type="OrthoDB" id="7960555at2"/>
<keyword evidence="1" id="KW-0732">Signal</keyword>
<dbReference type="AlphaFoldDB" id="E3I3D1"/>
<protein>
    <recommendedName>
        <fullName evidence="4">Lipoprotein</fullName>
    </recommendedName>
</protein>
<reference evidence="3" key="1">
    <citation type="journal article" date="2011" name="J. Bacteriol.">
        <title>Genome sequences of eight morphologically diverse alphaproteobacteria.</title>
        <authorList>
            <consortium name="US DOE Joint Genome Institute"/>
            <person name="Brown P.J."/>
            <person name="Kysela D.T."/>
            <person name="Buechlein A."/>
            <person name="Hemmerich C."/>
            <person name="Brun Y.V."/>
        </authorList>
    </citation>
    <scope>NUCLEOTIDE SEQUENCE [LARGE SCALE GENOMIC DNA]</scope>
    <source>
        <strain evidence="3">ATCC 17100 / ATH 3.1.1 / DSM 162 / LMG 4299</strain>
    </source>
</reference>
<evidence type="ECO:0008006" key="4">
    <source>
        <dbReference type="Google" id="ProtNLM"/>
    </source>
</evidence>
<evidence type="ECO:0000313" key="3">
    <source>
        <dbReference type="Proteomes" id="UP000001399"/>
    </source>
</evidence>
<sequence length="119" mass="12585">MLRSLPLLALALLAAACAPAATSVPTANQFVLTEPERYKTATERELAQQFAENDCKAKALAAGVAVQKVGQSDHSQRASSSGDVNLGATIRTRRQSDEMYAATFTACMNKAGFLLKPAV</sequence>
<feature type="chain" id="PRO_5003171762" description="Lipoprotein" evidence="1">
    <location>
        <begin position="21"/>
        <end position="119"/>
    </location>
</feature>
<dbReference type="HOGENOM" id="CLU_2059622_0_0_5"/>
<evidence type="ECO:0000313" key="2">
    <source>
        <dbReference type="EMBL" id="ADP72579.1"/>
    </source>
</evidence>
<dbReference type="KEGG" id="rva:Rvan_3396"/>
<organism evidence="2 3">
    <name type="scientific">Rhodomicrobium vannielii (strain ATCC 17100 / DSM 162 / LMG 4299 / NCIMB 10020 / ATH 3.1.1)</name>
    <dbReference type="NCBI Taxonomy" id="648757"/>
    <lineage>
        <taxon>Bacteria</taxon>
        <taxon>Pseudomonadati</taxon>
        <taxon>Pseudomonadota</taxon>
        <taxon>Alphaproteobacteria</taxon>
        <taxon>Hyphomicrobiales</taxon>
        <taxon>Hyphomicrobiaceae</taxon>
        <taxon>Rhodomicrobium</taxon>
    </lineage>
</organism>
<dbReference type="PROSITE" id="PS51257">
    <property type="entry name" value="PROKAR_LIPOPROTEIN"/>
    <property type="match status" value="1"/>
</dbReference>
<dbReference type="RefSeq" id="WP_013420937.1">
    <property type="nucleotide sequence ID" value="NC_014664.1"/>
</dbReference>
<feature type="signal peptide" evidence="1">
    <location>
        <begin position="1"/>
        <end position="20"/>
    </location>
</feature>
<accession>E3I3D1</accession>
<gene>
    <name evidence="2" type="ordered locus">Rvan_3396</name>
</gene>
<keyword evidence="3" id="KW-1185">Reference proteome</keyword>
<dbReference type="Proteomes" id="UP000001399">
    <property type="component" value="Chromosome"/>
</dbReference>
<dbReference type="EMBL" id="CP002292">
    <property type="protein sequence ID" value="ADP72579.1"/>
    <property type="molecule type" value="Genomic_DNA"/>
</dbReference>
<name>E3I3D1_RHOVT</name>
<evidence type="ECO:0000256" key="1">
    <source>
        <dbReference type="SAM" id="SignalP"/>
    </source>
</evidence>
<proteinExistence type="predicted"/>